<dbReference type="InterPro" id="IPR006108">
    <property type="entry name" value="3HC_DH_C"/>
</dbReference>
<gene>
    <name evidence="2" type="ORF">P0Y53_03790</name>
</gene>
<name>A0AAJ5WW34_9BACT</name>
<dbReference type="AlphaFoldDB" id="A0AAJ5WW34"/>
<feature type="domain" description="3-hydroxyacyl-CoA dehydrogenase C-terminal" evidence="1">
    <location>
        <begin position="129"/>
        <end position="207"/>
    </location>
</feature>
<dbReference type="Pfam" id="PF00725">
    <property type="entry name" value="3HCDH"/>
    <property type="match status" value="1"/>
</dbReference>
<evidence type="ECO:0000259" key="1">
    <source>
        <dbReference type="Pfam" id="PF00725"/>
    </source>
</evidence>
<dbReference type="SUPFAM" id="SSF48179">
    <property type="entry name" value="6-phosphogluconate dehydrogenase C-terminal domain-like"/>
    <property type="match status" value="1"/>
</dbReference>
<accession>A0AAJ5WW34</accession>
<dbReference type="InterPro" id="IPR013328">
    <property type="entry name" value="6PGD_dom2"/>
</dbReference>
<dbReference type="GO" id="GO:0006631">
    <property type="term" value="P:fatty acid metabolic process"/>
    <property type="evidence" value="ECO:0007669"/>
    <property type="project" value="InterPro"/>
</dbReference>
<dbReference type="Gene3D" id="1.10.1040.10">
    <property type="entry name" value="N-(1-d-carboxylethyl)-l-norvaline Dehydrogenase, domain 2"/>
    <property type="match status" value="1"/>
</dbReference>
<evidence type="ECO:0000313" key="3">
    <source>
        <dbReference type="Proteomes" id="UP001220610"/>
    </source>
</evidence>
<evidence type="ECO:0000313" key="2">
    <source>
        <dbReference type="EMBL" id="WEK36613.1"/>
    </source>
</evidence>
<reference evidence="2" key="1">
    <citation type="submission" date="2023-03" db="EMBL/GenBank/DDBJ databases">
        <title>Andean soil-derived lignocellulolytic bacterial consortium as a source of novel taxa and putative plastic-active enzymes.</title>
        <authorList>
            <person name="Diaz-Garcia L."/>
            <person name="Chuvochina M."/>
            <person name="Feuerriegel G."/>
            <person name="Bunk B."/>
            <person name="Sproer C."/>
            <person name="Streit W.R."/>
            <person name="Rodriguez L.M."/>
            <person name="Overmann J."/>
            <person name="Jimenez D.J."/>
        </authorList>
    </citation>
    <scope>NUCLEOTIDE SEQUENCE</scope>
    <source>
        <strain evidence="2">MAG 7</strain>
    </source>
</reference>
<proteinExistence type="predicted"/>
<sequence>MTIALLANEVLKQEWLSKGVPDTVQCIWTDSVSALTMLDADLYVDLLFHPDPERMEQLRQMDRQPLLVNAVTQTCAGLGNHFIRINGWPTLLKRPVTEITLPPSVSENSIQPLFEQLGWRYQLTPDIPGMITPRILAMIINEAFYTFGDGVSSKEEIDIAMKLGTNYPMGPFEWSELLGLHRIGELLETLRLTDPRYSPAPALQQALALSH</sequence>
<dbReference type="InterPro" id="IPR008927">
    <property type="entry name" value="6-PGluconate_DH-like_C_sf"/>
</dbReference>
<dbReference type="EMBL" id="CP119311">
    <property type="protein sequence ID" value="WEK36613.1"/>
    <property type="molecule type" value="Genomic_DNA"/>
</dbReference>
<organism evidence="2 3">
    <name type="scientific">Candidatus Pseudobacter hemicellulosilyticus</name>
    <dbReference type="NCBI Taxonomy" id="3121375"/>
    <lineage>
        <taxon>Bacteria</taxon>
        <taxon>Pseudomonadati</taxon>
        <taxon>Bacteroidota</taxon>
        <taxon>Chitinophagia</taxon>
        <taxon>Chitinophagales</taxon>
        <taxon>Chitinophagaceae</taxon>
        <taxon>Pseudobacter</taxon>
    </lineage>
</organism>
<dbReference type="PANTHER" id="PTHR48075:SF5">
    <property type="entry name" value="3-HYDROXYBUTYRYL-COA DEHYDROGENASE"/>
    <property type="match status" value="1"/>
</dbReference>
<dbReference type="Proteomes" id="UP001220610">
    <property type="component" value="Chromosome"/>
</dbReference>
<dbReference type="PANTHER" id="PTHR48075">
    <property type="entry name" value="3-HYDROXYACYL-COA DEHYDROGENASE FAMILY PROTEIN"/>
    <property type="match status" value="1"/>
</dbReference>
<dbReference type="GO" id="GO:0016616">
    <property type="term" value="F:oxidoreductase activity, acting on the CH-OH group of donors, NAD or NADP as acceptor"/>
    <property type="evidence" value="ECO:0007669"/>
    <property type="project" value="InterPro"/>
</dbReference>
<protein>
    <submittedName>
        <fullName evidence="2">3-hydroxyacyl-CoA dehydrogenase family protein</fullName>
    </submittedName>
</protein>